<reference evidence="4" key="1">
    <citation type="submission" date="2021-01" db="EMBL/GenBank/DDBJ databases">
        <authorList>
            <person name="Corre E."/>
            <person name="Pelletier E."/>
            <person name="Niang G."/>
            <person name="Scheremetjew M."/>
            <person name="Finn R."/>
            <person name="Kale V."/>
            <person name="Holt S."/>
            <person name="Cochrane G."/>
            <person name="Meng A."/>
            <person name="Brown T."/>
            <person name="Cohen L."/>
        </authorList>
    </citation>
    <scope>NUCLEOTIDE SEQUENCE</scope>
    <source>
        <strain evidence="4">10249 10 AB</strain>
    </source>
</reference>
<sequence>METTQCASLAPTMSRMSSQDNFNTSIIDGTLSTSLAEDVFTLVGTQLTVLDEFLEAADLATTEHDAVAADALLSIFRLVCCKQLHYGRTPRFLCGVESCIARANDYSKMQEKTSAIMRDIISQRHYNHLTWKAMEWDSTASLATETSEPNNPMEWDSAASLVEQEASRLADRLNLDAVEASQTAAIFVIQAIQRLDIPRELFGRHWEENLTNNEVAKYIVTVFGNYLSDIKDALASDYLYHQVVVTLARCTVCFYLRNFILKADRVRRSISSTRRRRRKNGTKSQEFFRSPERALMRMTHDIQVFQNFFQDASNGSGILSKIVANEFSILGRLLLECSGCAAAASQSRTTSQFGSLSEQNLEEFIVVVYKQTGADTDITRHFLSDVFMLMSGGDNKDWCVRDTVQNMKEDLDRIKESIGERNKDSPPVVVQSTTTTTSNSSCFCLEDMLAAVYEDRILQENTTRCGVVIGKDARELRKQIIRNVAQDTLNWGRAGLKSFDKRSEC</sequence>
<dbReference type="Gene3D" id="1.10.357.70">
    <property type="entry name" value="Exocyst complex component Sec6, C-terminal domain"/>
    <property type="match status" value="1"/>
</dbReference>
<dbReference type="EMBL" id="HBIX01011812">
    <property type="protein sequence ID" value="CAE0716118.1"/>
    <property type="molecule type" value="Transcribed_RNA"/>
</dbReference>
<dbReference type="GO" id="GO:0000149">
    <property type="term" value="F:SNARE binding"/>
    <property type="evidence" value="ECO:0007669"/>
    <property type="project" value="TreeGrafter"/>
</dbReference>
<protein>
    <recommendedName>
        <fullName evidence="5">Exocyst complex component Sec6</fullName>
    </recommendedName>
</protein>
<dbReference type="GO" id="GO:0000145">
    <property type="term" value="C:exocyst"/>
    <property type="evidence" value="ECO:0007669"/>
    <property type="project" value="InterPro"/>
</dbReference>
<evidence type="ECO:0008006" key="5">
    <source>
        <dbReference type="Google" id="ProtNLM"/>
    </source>
</evidence>
<dbReference type="PANTHER" id="PTHR21292">
    <property type="entry name" value="EXOCYST COMPLEX COMPONENT SEC6-RELATED"/>
    <property type="match status" value="1"/>
</dbReference>
<dbReference type="AlphaFoldDB" id="A0A7S4AIB5"/>
<accession>A0A7S4AIB5</accession>
<dbReference type="GO" id="GO:0006887">
    <property type="term" value="P:exocytosis"/>
    <property type="evidence" value="ECO:0007669"/>
    <property type="project" value="UniProtKB-KW"/>
</dbReference>
<dbReference type="PANTHER" id="PTHR21292:SF1">
    <property type="entry name" value="EXOCYST COMPLEX COMPONENT 3"/>
    <property type="match status" value="1"/>
</dbReference>
<comment type="similarity">
    <text evidence="1">Belongs to the SEC6 family.</text>
</comment>
<gene>
    <name evidence="4" type="ORF">PAUS00366_LOCUS8870</name>
</gene>
<name>A0A7S4AIB5_9STRA</name>
<dbReference type="InterPro" id="IPR010326">
    <property type="entry name" value="EXOC3/Sec6"/>
</dbReference>
<organism evidence="4">
    <name type="scientific">Pseudo-nitzschia australis</name>
    <dbReference type="NCBI Taxonomy" id="44445"/>
    <lineage>
        <taxon>Eukaryota</taxon>
        <taxon>Sar</taxon>
        <taxon>Stramenopiles</taxon>
        <taxon>Ochrophyta</taxon>
        <taxon>Bacillariophyta</taxon>
        <taxon>Bacillariophyceae</taxon>
        <taxon>Bacillariophycidae</taxon>
        <taxon>Bacillariales</taxon>
        <taxon>Bacillariaceae</taxon>
        <taxon>Pseudo-nitzschia</taxon>
    </lineage>
</organism>
<evidence type="ECO:0000256" key="3">
    <source>
        <dbReference type="ARBA" id="ARBA00022483"/>
    </source>
</evidence>
<evidence type="ECO:0000313" key="4">
    <source>
        <dbReference type="EMBL" id="CAE0716118.1"/>
    </source>
</evidence>
<dbReference type="InterPro" id="IPR042532">
    <property type="entry name" value="EXOC3/Sec6_C"/>
</dbReference>
<evidence type="ECO:0000256" key="2">
    <source>
        <dbReference type="ARBA" id="ARBA00022448"/>
    </source>
</evidence>
<keyword evidence="2" id="KW-0813">Transport</keyword>
<evidence type="ECO:0000256" key="1">
    <source>
        <dbReference type="ARBA" id="ARBA00009447"/>
    </source>
</evidence>
<keyword evidence="3" id="KW-0268">Exocytosis</keyword>
<proteinExistence type="inferred from homology"/>
<dbReference type="GO" id="GO:0051601">
    <property type="term" value="P:exocyst localization"/>
    <property type="evidence" value="ECO:0007669"/>
    <property type="project" value="TreeGrafter"/>
</dbReference>